<protein>
    <submittedName>
        <fullName evidence="1">Uncharacterized protein</fullName>
    </submittedName>
</protein>
<gene>
    <name evidence="1" type="ORF">BST28_17465</name>
</gene>
<reference evidence="1 2" key="1">
    <citation type="submission" date="2017-02" db="EMBL/GenBank/DDBJ databases">
        <title>The new phylogeny of genus Mycobacterium.</title>
        <authorList>
            <person name="Tortoli E."/>
            <person name="Trovato A."/>
            <person name="Cirillo D.M."/>
        </authorList>
    </citation>
    <scope>NUCLEOTIDE SEQUENCE [LARGE SCALE GENOMIC DNA]</scope>
    <source>
        <strain evidence="1 2">DSM 45093</strain>
    </source>
</reference>
<organism evidence="1 2">
    <name type="scientific">Mycolicibacter kumamotonensis</name>
    <dbReference type="NCBI Taxonomy" id="354243"/>
    <lineage>
        <taxon>Bacteria</taxon>
        <taxon>Bacillati</taxon>
        <taxon>Actinomycetota</taxon>
        <taxon>Actinomycetes</taxon>
        <taxon>Mycobacteriales</taxon>
        <taxon>Mycobacteriaceae</taxon>
        <taxon>Mycolicibacter</taxon>
    </lineage>
</organism>
<name>A0A1X0DZ83_9MYCO</name>
<dbReference type="Proteomes" id="UP000192713">
    <property type="component" value="Unassembled WGS sequence"/>
</dbReference>
<evidence type="ECO:0000313" key="2">
    <source>
        <dbReference type="Proteomes" id="UP000192713"/>
    </source>
</evidence>
<proteinExistence type="predicted"/>
<dbReference type="AlphaFoldDB" id="A0A1X0DZ83"/>
<accession>A0A1X0DZ83</accession>
<dbReference type="RefSeq" id="WP_083082123.1">
    <property type="nucleotide sequence ID" value="NZ_MVHU01000030.1"/>
</dbReference>
<dbReference type="EMBL" id="MVHU01000030">
    <property type="protein sequence ID" value="ORA77591.1"/>
    <property type="molecule type" value="Genomic_DNA"/>
</dbReference>
<evidence type="ECO:0000313" key="1">
    <source>
        <dbReference type="EMBL" id="ORA77591.1"/>
    </source>
</evidence>
<comment type="caution">
    <text evidence="1">The sequence shown here is derived from an EMBL/GenBank/DDBJ whole genome shotgun (WGS) entry which is preliminary data.</text>
</comment>
<sequence>MTALHATLAASFASLHGRDVPSALDEELADIQVEVMRAVLSSRAWQDFRRAVLRADPALLALPVEELNALEELRGEVTRAP</sequence>